<dbReference type="SUPFAM" id="SSF55729">
    <property type="entry name" value="Acyl-CoA N-acyltransferases (Nat)"/>
    <property type="match status" value="1"/>
</dbReference>
<keyword evidence="3" id="KW-0808">Transferase</keyword>
<evidence type="ECO:0000256" key="6">
    <source>
        <dbReference type="SAM" id="MobiDB-lite"/>
    </source>
</evidence>
<feature type="chain" id="PRO_5033845556" description="N-acetyltransferase domain-containing protein" evidence="7">
    <location>
        <begin position="21"/>
        <end position="365"/>
    </location>
</feature>
<reference evidence="11 12" key="1">
    <citation type="submission" date="2019-05" db="EMBL/GenBank/DDBJ databases">
        <title>Emergence of the Ug99 lineage of the wheat stem rust pathogen through somatic hybridization.</title>
        <authorList>
            <person name="Li F."/>
            <person name="Upadhyaya N.M."/>
            <person name="Sperschneider J."/>
            <person name="Matny O."/>
            <person name="Nguyen-Phuc H."/>
            <person name="Mago R."/>
            <person name="Raley C."/>
            <person name="Miller M.E."/>
            <person name="Silverstein K.A.T."/>
            <person name="Henningsen E."/>
            <person name="Hirsch C.D."/>
            <person name="Visser B."/>
            <person name="Pretorius Z.A."/>
            <person name="Steffenson B.J."/>
            <person name="Schwessinger B."/>
            <person name="Dodds P.N."/>
            <person name="Figueroa M."/>
        </authorList>
    </citation>
    <scope>NUCLEOTIDE SEQUENCE [LARGE SCALE GENOMIC DNA]</scope>
    <source>
        <strain evidence="9">21-0</strain>
        <strain evidence="10 12">Ug99</strain>
    </source>
</reference>
<dbReference type="GO" id="GO:0015031">
    <property type="term" value="P:protein transport"/>
    <property type="evidence" value="ECO:0007669"/>
    <property type="project" value="UniProtKB-KW"/>
</dbReference>
<evidence type="ECO:0000256" key="1">
    <source>
        <dbReference type="ARBA" id="ARBA00022448"/>
    </source>
</evidence>
<feature type="compositionally biased region" description="Polar residues" evidence="6">
    <location>
        <begin position="53"/>
        <end position="63"/>
    </location>
</feature>
<dbReference type="InterPro" id="IPR000182">
    <property type="entry name" value="GNAT_dom"/>
</dbReference>
<dbReference type="AlphaFoldDB" id="A0A5B0R751"/>
<dbReference type="Proteomes" id="UP000324748">
    <property type="component" value="Unassembled WGS sequence"/>
</dbReference>
<evidence type="ECO:0000256" key="2">
    <source>
        <dbReference type="ARBA" id="ARBA00022658"/>
    </source>
</evidence>
<keyword evidence="5" id="KW-0012">Acyltransferase</keyword>
<dbReference type="OrthoDB" id="2504607at2759"/>
<dbReference type="GO" id="GO:0007264">
    <property type="term" value="P:small GTPase-mediated signal transduction"/>
    <property type="evidence" value="ECO:0007669"/>
    <property type="project" value="InterPro"/>
</dbReference>
<dbReference type="InterPro" id="IPR007515">
    <property type="entry name" value="Mss4"/>
</dbReference>
<evidence type="ECO:0000313" key="9">
    <source>
        <dbReference type="EMBL" id="KAA1095099.1"/>
    </source>
</evidence>
<dbReference type="Gene3D" id="2.170.150.10">
    <property type="entry name" value="Metal Binding Protein, Guanine Nucleotide Exchange Factor, Chain A"/>
    <property type="match status" value="1"/>
</dbReference>
<dbReference type="PROSITE" id="PS51186">
    <property type="entry name" value="GNAT"/>
    <property type="match status" value="1"/>
</dbReference>
<evidence type="ECO:0000259" key="8">
    <source>
        <dbReference type="PROSITE" id="PS51186"/>
    </source>
</evidence>
<proteinExistence type="predicted"/>
<protein>
    <recommendedName>
        <fullName evidence="8">N-acetyltransferase domain-containing protein</fullName>
    </recommendedName>
</protein>
<keyword evidence="7" id="KW-0732">Signal</keyword>
<evidence type="ECO:0000256" key="4">
    <source>
        <dbReference type="ARBA" id="ARBA00022927"/>
    </source>
</evidence>
<keyword evidence="1" id="KW-0813">Transport</keyword>
<dbReference type="InterPro" id="IPR051635">
    <property type="entry name" value="SNAT-like"/>
</dbReference>
<dbReference type="Pfam" id="PF00583">
    <property type="entry name" value="Acetyltransf_1"/>
    <property type="match status" value="1"/>
</dbReference>
<dbReference type="InterPro" id="IPR011323">
    <property type="entry name" value="Mss4/transl-control_tumour"/>
</dbReference>
<accession>A0A5B0R751</accession>
<dbReference type="PANTHER" id="PTHR10908">
    <property type="entry name" value="SEROTONIN N-ACETYLTRANSFERASE"/>
    <property type="match status" value="1"/>
</dbReference>
<dbReference type="GO" id="GO:0008080">
    <property type="term" value="F:N-acetyltransferase activity"/>
    <property type="evidence" value="ECO:0007669"/>
    <property type="project" value="UniProtKB-ARBA"/>
</dbReference>
<dbReference type="InterPro" id="IPR016181">
    <property type="entry name" value="Acyl_CoA_acyltransferase"/>
</dbReference>
<feature type="signal peptide" evidence="7">
    <location>
        <begin position="1"/>
        <end position="20"/>
    </location>
</feature>
<evidence type="ECO:0000313" key="11">
    <source>
        <dbReference type="Proteomes" id="UP000324748"/>
    </source>
</evidence>
<evidence type="ECO:0000313" key="12">
    <source>
        <dbReference type="Proteomes" id="UP000325313"/>
    </source>
</evidence>
<name>A0A5B0R751_PUCGR</name>
<dbReference type="Pfam" id="PF04421">
    <property type="entry name" value="Mss4"/>
    <property type="match status" value="1"/>
</dbReference>
<evidence type="ECO:0000256" key="5">
    <source>
        <dbReference type="ARBA" id="ARBA00023315"/>
    </source>
</evidence>
<dbReference type="EMBL" id="VDEP01000238">
    <property type="protein sequence ID" value="KAA1121362.1"/>
    <property type="molecule type" value="Genomic_DNA"/>
</dbReference>
<dbReference type="GO" id="GO:0005085">
    <property type="term" value="F:guanyl-nucleotide exchange factor activity"/>
    <property type="evidence" value="ECO:0007669"/>
    <property type="project" value="UniProtKB-KW"/>
</dbReference>
<dbReference type="InterPro" id="IPR011057">
    <property type="entry name" value="Mss4-like_sf"/>
</dbReference>
<keyword evidence="4" id="KW-0653">Protein transport</keyword>
<dbReference type="PROSITE" id="PS51796">
    <property type="entry name" value="MSS4"/>
    <property type="match status" value="1"/>
</dbReference>
<dbReference type="EMBL" id="VSWC01000079">
    <property type="protein sequence ID" value="KAA1095099.1"/>
    <property type="molecule type" value="Genomic_DNA"/>
</dbReference>
<dbReference type="Proteomes" id="UP000325313">
    <property type="component" value="Unassembled WGS sequence"/>
</dbReference>
<feature type="region of interest" description="Disordered" evidence="6">
    <location>
        <begin position="21"/>
        <end position="63"/>
    </location>
</feature>
<gene>
    <name evidence="9" type="ORF">PGT21_035544</name>
    <name evidence="10" type="ORF">PGTUg99_015652</name>
</gene>
<evidence type="ECO:0000256" key="3">
    <source>
        <dbReference type="ARBA" id="ARBA00022679"/>
    </source>
</evidence>
<dbReference type="Gene3D" id="3.40.630.30">
    <property type="match status" value="1"/>
</dbReference>
<feature type="domain" description="N-acetyltransferase" evidence="8">
    <location>
        <begin position="83"/>
        <end position="240"/>
    </location>
</feature>
<evidence type="ECO:0000256" key="7">
    <source>
        <dbReference type="SAM" id="SignalP"/>
    </source>
</evidence>
<organism evidence="10 12">
    <name type="scientific">Puccinia graminis f. sp. tritici</name>
    <dbReference type="NCBI Taxonomy" id="56615"/>
    <lineage>
        <taxon>Eukaryota</taxon>
        <taxon>Fungi</taxon>
        <taxon>Dikarya</taxon>
        <taxon>Basidiomycota</taxon>
        <taxon>Pucciniomycotina</taxon>
        <taxon>Pucciniomycetes</taxon>
        <taxon>Pucciniales</taxon>
        <taxon>Pucciniaceae</taxon>
        <taxon>Puccinia</taxon>
    </lineage>
</organism>
<sequence>MSGDGVLMVLLAGRVSFAASDEEIVQQQPPPPPEDVLSRRPHSANRSRMDTQAIGSDNSSANDYHQTESHIVKDGQTQSEDTETYRPVQLSELEDVYQLESDGFPADEAASMSTIQYRHSVAPQLFVGAYRDQNLIGFINATCSPSETLDHDSLTHHDPTGKNVLIHSVCVARNHRRAKVATRMLLEYLDRCTQAGFLSVILVCHDELKPLYMGVGFLDRGPSQLVHGSRPWSEMILHLPSKNPSKLLCPIESCRCIILRKDVGRLVTVQECPLPELPHLTSTEPSTRCWLVPSPTSFENIGFSKPVGQVAGNERRWLSCGACDFGPLGWTESPTNLAKQFANDPQGRFGNVLFLVGCNRVFPAE</sequence>
<comment type="caution">
    <text evidence="10">The sequence shown here is derived from an EMBL/GenBank/DDBJ whole genome shotgun (WGS) entry which is preliminary data.</text>
</comment>
<dbReference type="PANTHER" id="PTHR10908:SF0">
    <property type="entry name" value="SEROTONIN N-ACETYLTRANSFERASE"/>
    <property type="match status" value="1"/>
</dbReference>
<dbReference type="CDD" id="cd04301">
    <property type="entry name" value="NAT_SF"/>
    <property type="match status" value="1"/>
</dbReference>
<keyword evidence="2" id="KW-0344">Guanine-nucleotide releasing factor</keyword>
<evidence type="ECO:0000313" key="10">
    <source>
        <dbReference type="EMBL" id="KAA1121362.1"/>
    </source>
</evidence>
<dbReference type="SUPFAM" id="SSF51316">
    <property type="entry name" value="Mss4-like"/>
    <property type="match status" value="1"/>
</dbReference>
<keyword evidence="11" id="KW-1185">Reference proteome</keyword>